<keyword evidence="9 13" id="KW-1133">Transmembrane helix</keyword>
<protein>
    <recommendedName>
        <fullName evidence="4">Probable multidrug resistance protein NorM</fullName>
    </recommendedName>
    <alternativeName>
        <fullName evidence="12">Multidrug-efflux transporter</fullName>
    </alternativeName>
</protein>
<feature type="transmembrane region" description="Helical" evidence="13">
    <location>
        <begin position="188"/>
        <end position="210"/>
    </location>
</feature>
<feature type="transmembrane region" description="Helical" evidence="13">
    <location>
        <begin position="254"/>
        <end position="274"/>
    </location>
</feature>
<evidence type="ECO:0000256" key="11">
    <source>
        <dbReference type="ARBA" id="ARBA00023136"/>
    </source>
</evidence>
<evidence type="ECO:0000256" key="6">
    <source>
        <dbReference type="ARBA" id="ARBA00022449"/>
    </source>
</evidence>
<evidence type="ECO:0000256" key="8">
    <source>
        <dbReference type="ARBA" id="ARBA00022692"/>
    </source>
</evidence>
<dbReference type="InterPro" id="IPR048279">
    <property type="entry name" value="MdtK-like"/>
</dbReference>
<evidence type="ECO:0000256" key="5">
    <source>
        <dbReference type="ARBA" id="ARBA00022448"/>
    </source>
</evidence>
<feature type="transmembrane region" description="Helical" evidence="13">
    <location>
        <begin position="52"/>
        <end position="71"/>
    </location>
</feature>
<evidence type="ECO:0000313" key="14">
    <source>
        <dbReference type="EMBL" id="SHJ53432.1"/>
    </source>
</evidence>
<evidence type="ECO:0000256" key="10">
    <source>
        <dbReference type="ARBA" id="ARBA00023065"/>
    </source>
</evidence>
<feature type="transmembrane region" description="Helical" evidence="13">
    <location>
        <begin position="350"/>
        <end position="372"/>
    </location>
</feature>
<organism evidence="14 15">
    <name type="scientific">Hathewaya proteolytica DSM 3090</name>
    <dbReference type="NCBI Taxonomy" id="1121331"/>
    <lineage>
        <taxon>Bacteria</taxon>
        <taxon>Bacillati</taxon>
        <taxon>Bacillota</taxon>
        <taxon>Clostridia</taxon>
        <taxon>Eubacteriales</taxon>
        <taxon>Clostridiaceae</taxon>
        <taxon>Hathewaya</taxon>
    </lineage>
</organism>
<dbReference type="CDD" id="cd13137">
    <property type="entry name" value="MATE_NorM_like"/>
    <property type="match status" value="1"/>
</dbReference>
<comment type="function">
    <text evidence="1">Multidrug efflux pump.</text>
</comment>
<gene>
    <name evidence="14" type="ORF">SAMN02745248_00321</name>
</gene>
<dbReference type="InterPro" id="IPR050222">
    <property type="entry name" value="MATE_MdtK"/>
</dbReference>
<keyword evidence="11 13" id="KW-0472">Membrane</keyword>
<evidence type="ECO:0000313" key="15">
    <source>
        <dbReference type="Proteomes" id="UP000183952"/>
    </source>
</evidence>
<keyword evidence="7" id="KW-1003">Cell membrane</keyword>
<proteinExistence type="inferred from homology"/>
<dbReference type="EMBL" id="FRAD01000004">
    <property type="protein sequence ID" value="SHJ53432.1"/>
    <property type="molecule type" value="Genomic_DNA"/>
</dbReference>
<feature type="transmembrane region" description="Helical" evidence="13">
    <location>
        <begin position="280"/>
        <end position="301"/>
    </location>
</feature>
<dbReference type="STRING" id="1121331.SAMN02745248_00321"/>
<reference evidence="14 15" key="1">
    <citation type="submission" date="2016-11" db="EMBL/GenBank/DDBJ databases">
        <authorList>
            <person name="Jaros S."/>
            <person name="Januszkiewicz K."/>
            <person name="Wedrychowicz H."/>
        </authorList>
    </citation>
    <scope>NUCLEOTIDE SEQUENCE [LARGE SCALE GENOMIC DNA]</scope>
    <source>
        <strain evidence="14 15">DSM 3090</strain>
    </source>
</reference>
<dbReference type="Proteomes" id="UP000183952">
    <property type="component" value="Unassembled WGS sequence"/>
</dbReference>
<dbReference type="GO" id="GO:0006811">
    <property type="term" value="P:monoatomic ion transport"/>
    <property type="evidence" value="ECO:0007669"/>
    <property type="project" value="UniProtKB-KW"/>
</dbReference>
<keyword evidence="15" id="KW-1185">Reference proteome</keyword>
<dbReference type="PANTHER" id="PTHR43298">
    <property type="entry name" value="MULTIDRUG RESISTANCE PROTEIN NORM-RELATED"/>
    <property type="match status" value="1"/>
</dbReference>
<keyword evidence="10" id="KW-0406">Ion transport</keyword>
<feature type="transmembrane region" description="Helical" evidence="13">
    <location>
        <begin position="161"/>
        <end position="182"/>
    </location>
</feature>
<dbReference type="RefSeq" id="WP_072901587.1">
    <property type="nucleotide sequence ID" value="NZ_FRAD01000004.1"/>
</dbReference>
<keyword evidence="5" id="KW-0813">Transport</keyword>
<dbReference type="InterPro" id="IPR002528">
    <property type="entry name" value="MATE_fam"/>
</dbReference>
<evidence type="ECO:0000256" key="2">
    <source>
        <dbReference type="ARBA" id="ARBA00004651"/>
    </source>
</evidence>
<feature type="transmembrane region" description="Helical" evidence="13">
    <location>
        <begin position="410"/>
        <end position="432"/>
    </location>
</feature>
<dbReference type="GO" id="GO:0005886">
    <property type="term" value="C:plasma membrane"/>
    <property type="evidence" value="ECO:0007669"/>
    <property type="project" value="UniProtKB-SubCell"/>
</dbReference>
<dbReference type="AlphaFoldDB" id="A0A1M6K3H5"/>
<dbReference type="GO" id="GO:0042910">
    <property type="term" value="F:xenobiotic transmembrane transporter activity"/>
    <property type="evidence" value="ECO:0007669"/>
    <property type="project" value="InterPro"/>
</dbReference>
<evidence type="ECO:0000256" key="12">
    <source>
        <dbReference type="ARBA" id="ARBA00031636"/>
    </source>
</evidence>
<dbReference type="GO" id="GO:0015297">
    <property type="term" value="F:antiporter activity"/>
    <property type="evidence" value="ECO:0007669"/>
    <property type="project" value="UniProtKB-KW"/>
</dbReference>
<evidence type="ECO:0000256" key="7">
    <source>
        <dbReference type="ARBA" id="ARBA00022475"/>
    </source>
</evidence>
<feature type="transmembrane region" description="Helical" evidence="13">
    <location>
        <begin position="91"/>
        <end position="110"/>
    </location>
</feature>
<evidence type="ECO:0000256" key="3">
    <source>
        <dbReference type="ARBA" id="ARBA00010199"/>
    </source>
</evidence>
<dbReference type="NCBIfam" id="TIGR00797">
    <property type="entry name" value="matE"/>
    <property type="match status" value="1"/>
</dbReference>
<evidence type="ECO:0000256" key="13">
    <source>
        <dbReference type="SAM" id="Phobius"/>
    </source>
</evidence>
<evidence type="ECO:0000256" key="9">
    <source>
        <dbReference type="ARBA" id="ARBA00022989"/>
    </source>
</evidence>
<dbReference type="OrthoDB" id="62420at2"/>
<dbReference type="PIRSF" id="PIRSF006603">
    <property type="entry name" value="DinF"/>
    <property type="match status" value="1"/>
</dbReference>
<name>A0A1M6K3H5_9CLOT</name>
<comment type="similarity">
    <text evidence="3">Belongs to the multi antimicrobial extrusion (MATE) (TC 2.A.66.1) family.</text>
</comment>
<evidence type="ECO:0000256" key="4">
    <source>
        <dbReference type="ARBA" id="ARBA00020268"/>
    </source>
</evidence>
<feature type="transmembrane region" description="Helical" evidence="13">
    <location>
        <begin position="322"/>
        <end position="344"/>
    </location>
</feature>
<feature type="transmembrane region" description="Helical" evidence="13">
    <location>
        <begin position="130"/>
        <end position="149"/>
    </location>
</feature>
<feature type="transmembrane region" description="Helical" evidence="13">
    <location>
        <begin position="384"/>
        <end position="404"/>
    </location>
</feature>
<sequence length="445" mass="48384">MKSEIFTNKELKKLIIPLLIEQVLAISVGIADTMMVSSAGEAAVSGVSLVDMVVVVIINVFAALATGGAVISSQLIGKKDEKGACESASQLATITVIISMAITTLCLLFKRNLLNLLFGVIDNDVMDNAITYFTISALSFPFLALYNSCAALFRSMGNSKVSMIISVIMNIINIAGNAILVLGLKMGVVGVALPSLISRMVAAAVMLVLICNKKYMIHIKIKDCFHLNISMIKKILYIGIPNGIENGLFQLGRVIVVSLIATFGTVQIAANAVANNIDNLGIIPGQAMNLAMIAVIGRCVGARDYEAVKFYIKKLLKITYKLIFGLNVIMFICLPWILSVYNLSQETIKLATTLIVIHNGFAMLLWPLAFTFPNALRAANDVKFTMVVSVFSMCAFRILFSYIIGKGLGYGAIGVWISMIIDWIFRITCFAIRYKSGRWKDTSLV</sequence>
<keyword evidence="8 13" id="KW-0812">Transmembrane</keyword>
<keyword evidence="6" id="KW-0050">Antiport</keyword>
<dbReference type="PANTHER" id="PTHR43298:SF2">
    <property type="entry name" value="FMN_FAD EXPORTER YEEO-RELATED"/>
    <property type="match status" value="1"/>
</dbReference>
<accession>A0A1M6K3H5</accession>
<evidence type="ECO:0000256" key="1">
    <source>
        <dbReference type="ARBA" id="ARBA00003408"/>
    </source>
</evidence>
<comment type="subcellular location">
    <subcellularLocation>
        <location evidence="2">Cell membrane</location>
        <topology evidence="2">Multi-pass membrane protein</topology>
    </subcellularLocation>
</comment>
<dbReference type="Pfam" id="PF01554">
    <property type="entry name" value="MatE"/>
    <property type="match status" value="2"/>
</dbReference>